<keyword evidence="2" id="KW-1185">Reference proteome</keyword>
<organism evidence="1 2">
    <name type="scientific">Peribacillus deserti</name>
    <dbReference type="NCBI Taxonomy" id="673318"/>
    <lineage>
        <taxon>Bacteria</taxon>
        <taxon>Bacillati</taxon>
        <taxon>Bacillota</taxon>
        <taxon>Bacilli</taxon>
        <taxon>Bacillales</taxon>
        <taxon>Bacillaceae</taxon>
        <taxon>Peribacillus</taxon>
    </lineage>
</organism>
<dbReference type="EMBL" id="PGUY01000017">
    <property type="protein sequence ID" value="PLT30747.1"/>
    <property type="molecule type" value="Genomic_DNA"/>
</dbReference>
<comment type="caution">
    <text evidence="1">The sequence shown here is derived from an EMBL/GenBank/DDBJ whole genome shotgun (WGS) entry which is preliminary data.</text>
</comment>
<sequence length="64" mass="7372">MGTTSCRYVINATGKGGETYHTSCQGKQELKKWIEDHQEKLLLDELKITDNRKNPFLKLFSLSK</sequence>
<dbReference type="Proteomes" id="UP000234748">
    <property type="component" value="Unassembled WGS sequence"/>
</dbReference>
<dbReference type="OrthoDB" id="2885031at2"/>
<accession>A0A2N5M8S7</accession>
<reference evidence="1 2" key="1">
    <citation type="submission" date="2017-11" db="EMBL/GenBank/DDBJ databases">
        <title>Comparitive Functional Genomics of Dry Heat Resistant strains isolated from the Viking Spacecraft.</title>
        <authorList>
            <person name="Seuylemezian A."/>
            <person name="Cooper K."/>
            <person name="Vaishampayan P."/>
        </authorList>
    </citation>
    <scope>NUCLEOTIDE SEQUENCE [LARGE SCALE GENOMIC DNA]</scope>
    <source>
        <strain evidence="1 2">V1-29</strain>
    </source>
</reference>
<proteinExistence type="predicted"/>
<protein>
    <submittedName>
        <fullName evidence="1">Uncharacterized protein</fullName>
    </submittedName>
</protein>
<dbReference type="AlphaFoldDB" id="A0A2N5M8S7"/>
<evidence type="ECO:0000313" key="1">
    <source>
        <dbReference type="EMBL" id="PLT30747.1"/>
    </source>
</evidence>
<gene>
    <name evidence="1" type="ORF">CUU66_06225</name>
</gene>
<name>A0A2N5M8S7_9BACI</name>
<evidence type="ECO:0000313" key="2">
    <source>
        <dbReference type="Proteomes" id="UP000234748"/>
    </source>
</evidence>
<dbReference type="RefSeq" id="WP_101640813.1">
    <property type="nucleotide sequence ID" value="NZ_PGUY01000017.1"/>
</dbReference>